<reference evidence="3 4" key="1">
    <citation type="submission" date="2016-09" db="EMBL/GenBank/DDBJ databases">
        <title>Draft genome sequence of the soil isolate, Lysinibacillus fusiformis M5, a potential hypoxanthine producer.</title>
        <authorList>
            <person name="Gallegos-Monterrosa R."/>
            <person name="Maroti G."/>
            <person name="Balint B."/>
            <person name="Kovacs A.T."/>
        </authorList>
    </citation>
    <scope>NUCLEOTIDE SEQUENCE [LARGE SCALE GENOMIC DNA]</scope>
    <source>
        <strain evidence="3 4">M5</strain>
    </source>
</reference>
<evidence type="ECO:0000256" key="1">
    <source>
        <dbReference type="SAM" id="Phobius"/>
    </source>
</evidence>
<dbReference type="RefSeq" id="WP_069479858.1">
    <property type="nucleotide sequence ID" value="NZ_KV766182.1"/>
</dbReference>
<gene>
    <name evidence="3" type="ORF">BG258_01130</name>
</gene>
<dbReference type="InterPro" id="IPR025508">
    <property type="entry name" value="DUF4395"/>
</dbReference>
<evidence type="ECO:0000313" key="3">
    <source>
        <dbReference type="EMBL" id="ODV54582.1"/>
    </source>
</evidence>
<evidence type="ECO:0000313" key="4">
    <source>
        <dbReference type="Proteomes" id="UP000094784"/>
    </source>
</evidence>
<name>A0A1E4R281_9BACI</name>
<comment type="caution">
    <text evidence="3">The sequence shown here is derived from an EMBL/GenBank/DDBJ whole genome shotgun (WGS) entry which is preliminary data.</text>
</comment>
<feature type="transmembrane region" description="Helical" evidence="1">
    <location>
        <begin position="20"/>
        <end position="48"/>
    </location>
</feature>
<dbReference type="PIRSF" id="PIRSF030042">
    <property type="entry name" value="UCP030042"/>
    <property type="match status" value="1"/>
</dbReference>
<evidence type="ECO:0000259" key="2">
    <source>
        <dbReference type="Pfam" id="PF14340"/>
    </source>
</evidence>
<keyword evidence="1" id="KW-0812">Transmembrane</keyword>
<organism evidence="3 4">
    <name type="scientific">Lysinibacillus fusiformis</name>
    <dbReference type="NCBI Taxonomy" id="28031"/>
    <lineage>
        <taxon>Bacteria</taxon>
        <taxon>Bacillati</taxon>
        <taxon>Bacillota</taxon>
        <taxon>Bacilli</taxon>
        <taxon>Bacillales</taxon>
        <taxon>Bacillaceae</taxon>
        <taxon>Lysinibacillus</taxon>
    </lineage>
</organism>
<keyword evidence="1" id="KW-0472">Membrane</keyword>
<dbReference type="OrthoDB" id="2376580at2"/>
<feature type="transmembrane region" description="Helical" evidence="1">
    <location>
        <begin position="104"/>
        <end position="128"/>
    </location>
</feature>
<dbReference type="EMBL" id="MECQ01000001">
    <property type="protein sequence ID" value="ODV54582.1"/>
    <property type="molecule type" value="Genomic_DNA"/>
</dbReference>
<feature type="transmembrane region" description="Helical" evidence="1">
    <location>
        <begin position="78"/>
        <end position="98"/>
    </location>
</feature>
<dbReference type="Pfam" id="PF14340">
    <property type="entry name" value="DUF4395"/>
    <property type="match status" value="1"/>
</dbReference>
<dbReference type="InterPro" id="IPR016942">
    <property type="entry name" value="UCP030042"/>
</dbReference>
<accession>A0A1E4R281</accession>
<protein>
    <recommendedName>
        <fullName evidence="2">DUF4395 domain-containing protein</fullName>
    </recommendedName>
</protein>
<proteinExistence type="predicted"/>
<keyword evidence="1" id="KW-1133">Transmembrane helix</keyword>
<dbReference type="Proteomes" id="UP000094784">
    <property type="component" value="Unassembled WGS sequence"/>
</dbReference>
<sequence>MSLPHAIPRPLVRLNQWTILLSVIATWITGIIWILAIPLVANLLGVFFNYNPIIRFGRLFLKKAPSTYIPEDAQQQKFNASIASFCLTGGLLGYLLNWQVVGHIFTAMVAIASSIAIAGFCVGCFLHFQLKQWQYRRSLKKSF</sequence>
<dbReference type="AlphaFoldDB" id="A0A1E4R281"/>
<feature type="domain" description="DUF4395" evidence="2">
    <location>
        <begin position="7"/>
        <end position="132"/>
    </location>
</feature>